<dbReference type="SUPFAM" id="SSF160631">
    <property type="entry name" value="SMI1/KNR4-like"/>
    <property type="match status" value="1"/>
</dbReference>
<gene>
    <name evidence="2" type="ORF">D7W81_35225</name>
</gene>
<dbReference type="AlphaFoldDB" id="A0A3A8PHV3"/>
<comment type="caution">
    <text evidence="2">The sequence shown here is derived from an EMBL/GenBank/DDBJ whole genome shotgun (WGS) entry which is preliminary data.</text>
</comment>
<organism evidence="2 3">
    <name type="scientific">Corallococcus aberystwythensis</name>
    <dbReference type="NCBI Taxonomy" id="2316722"/>
    <lineage>
        <taxon>Bacteria</taxon>
        <taxon>Pseudomonadati</taxon>
        <taxon>Myxococcota</taxon>
        <taxon>Myxococcia</taxon>
        <taxon>Myxococcales</taxon>
        <taxon>Cystobacterineae</taxon>
        <taxon>Myxococcaceae</taxon>
        <taxon>Corallococcus</taxon>
    </lineage>
</organism>
<dbReference type="EMBL" id="RAWK01000307">
    <property type="protein sequence ID" value="RKH55908.1"/>
    <property type="molecule type" value="Genomic_DNA"/>
</dbReference>
<dbReference type="Gene3D" id="3.40.1580.10">
    <property type="entry name" value="SMI1/KNR4-like"/>
    <property type="match status" value="1"/>
</dbReference>
<dbReference type="SMART" id="SM00860">
    <property type="entry name" value="SMI1_KNR4"/>
    <property type="match status" value="1"/>
</dbReference>
<evidence type="ECO:0000313" key="2">
    <source>
        <dbReference type="EMBL" id="RKH55908.1"/>
    </source>
</evidence>
<keyword evidence="3" id="KW-1185">Reference proteome</keyword>
<dbReference type="Proteomes" id="UP000267003">
    <property type="component" value="Unassembled WGS sequence"/>
</dbReference>
<sequence>MPPLMERLLAEVSRLHFPEPPATPGQIAAFEARVGWRLDSDLRAFYLHCNGASLFRPRLTANYRILSLDEIRRARAAIRGSEREEDGPPNWYTVLYLQDGDYIIADVSRTQDGRFPLLDAFHETFPDPAETRQVAASFGEFLEKALASGDDFFWLDAG</sequence>
<evidence type="ECO:0000313" key="3">
    <source>
        <dbReference type="Proteomes" id="UP000267003"/>
    </source>
</evidence>
<feature type="domain" description="Knr4/Smi1-like" evidence="1">
    <location>
        <begin position="21"/>
        <end position="144"/>
    </location>
</feature>
<protein>
    <submittedName>
        <fullName evidence="2">SMI1/KNR4 family protein</fullName>
    </submittedName>
</protein>
<reference evidence="3" key="1">
    <citation type="submission" date="2018-09" db="EMBL/GenBank/DDBJ databases">
        <authorList>
            <person name="Livingstone P.G."/>
            <person name="Whitworth D.E."/>
        </authorList>
    </citation>
    <scope>NUCLEOTIDE SEQUENCE [LARGE SCALE GENOMIC DNA]</scope>
    <source>
        <strain evidence="3">AB050A</strain>
    </source>
</reference>
<accession>A0A3A8PHV3</accession>
<dbReference type="InterPro" id="IPR037883">
    <property type="entry name" value="Knr4/Smi1-like_sf"/>
</dbReference>
<proteinExistence type="predicted"/>
<dbReference type="Pfam" id="PF09346">
    <property type="entry name" value="SMI1_KNR4"/>
    <property type="match status" value="1"/>
</dbReference>
<evidence type="ECO:0000259" key="1">
    <source>
        <dbReference type="SMART" id="SM00860"/>
    </source>
</evidence>
<dbReference type="InterPro" id="IPR018958">
    <property type="entry name" value="Knr4/Smi1-like_dom"/>
</dbReference>
<name>A0A3A8PHV3_9BACT</name>
<dbReference type="OrthoDB" id="5505403at2"/>